<keyword evidence="1" id="KW-0812">Transmembrane</keyword>
<organism evidence="2 3">
    <name type="scientific">Gigaspora rosea</name>
    <dbReference type="NCBI Taxonomy" id="44941"/>
    <lineage>
        <taxon>Eukaryota</taxon>
        <taxon>Fungi</taxon>
        <taxon>Fungi incertae sedis</taxon>
        <taxon>Mucoromycota</taxon>
        <taxon>Glomeromycotina</taxon>
        <taxon>Glomeromycetes</taxon>
        <taxon>Diversisporales</taxon>
        <taxon>Gigasporaceae</taxon>
        <taxon>Gigaspora</taxon>
    </lineage>
</organism>
<protein>
    <submittedName>
        <fullName evidence="2">Uncharacterized protein</fullName>
    </submittedName>
</protein>
<evidence type="ECO:0000313" key="3">
    <source>
        <dbReference type="Proteomes" id="UP000266673"/>
    </source>
</evidence>
<feature type="transmembrane region" description="Helical" evidence="1">
    <location>
        <begin position="527"/>
        <end position="551"/>
    </location>
</feature>
<reference evidence="2 3" key="1">
    <citation type="submission" date="2018-06" db="EMBL/GenBank/DDBJ databases">
        <title>Comparative genomics reveals the genomic features of Rhizophagus irregularis, R. cerebriforme, R. diaphanum and Gigaspora rosea, and their symbiotic lifestyle signature.</title>
        <authorList>
            <person name="Morin E."/>
            <person name="San Clemente H."/>
            <person name="Chen E.C.H."/>
            <person name="De La Providencia I."/>
            <person name="Hainaut M."/>
            <person name="Kuo A."/>
            <person name="Kohler A."/>
            <person name="Murat C."/>
            <person name="Tang N."/>
            <person name="Roy S."/>
            <person name="Loubradou J."/>
            <person name="Henrissat B."/>
            <person name="Grigoriev I.V."/>
            <person name="Corradi N."/>
            <person name="Roux C."/>
            <person name="Martin F.M."/>
        </authorList>
    </citation>
    <scope>NUCLEOTIDE SEQUENCE [LARGE SCALE GENOMIC DNA]</scope>
    <source>
        <strain evidence="2 3">DAOM 194757</strain>
    </source>
</reference>
<keyword evidence="3" id="KW-1185">Reference proteome</keyword>
<gene>
    <name evidence="2" type="ORF">C2G38_2045239</name>
</gene>
<name>A0A397UDX3_9GLOM</name>
<keyword evidence="1" id="KW-1133">Transmembrane helix</keyword>
<feature type="transmembrane region" description="Helical" evidence="1">
    <location>
        <begin position="563"/>
        <end position="588"/>
    </location>
</feature>
<evidence type="ECO:0000313" key="2">
    <source>
        <dbReference type="EMBL" id="RIB08350.1"/>
    </source>
</evidence>
<accession>A0A397UDX3</accession>
<dbReference type="Proteomes" id="UP000266673">
    <property type="component" value="Unassembled WGS sequence"/>
</dbReference>
<dbReference type="EMBL" id="QKWP01001519">
    <property type="protein sequence ID" value="RIB08350.1"/>
    <property type="molecule type" value="Genomic_DNA"/>
</dbReference>
<evidence type="ECO:0000256" key="1">
    <source>
        <dbReference type="SAM" id="Phobius"/>
    </source>
</evidence>
<dbReference type="OrthoDB" id="2409094at2759"/>
<proteinExistence type="predicted"/>
<keyword evidence="1" id="KW-0472">Membrane</keyword>
<dbReference type="AlphaFoldDB" id="A0A397UDX3"/>
<dbReference type="STRING" id="44941.A0A397UDX3"/>
<comment type="caution">
    <text evidence="2">The sequence shown here is derived from an EMBL/GenBank/DDBJ whole genome shotgun (WGS) entry which is preliminary data.</text>
</comment>
<sequence length="614" mass="69136">MYINSTDLFSASVYGLSISWKGEIIRDITSFIYATSQPDTGDIIWSLFTLPIPTNNRTINLMREGFIKNDGGSFVNFVAFLTAAGDYCLVVARSYASDTLSSTPMLDITLQIHLKLEAHFIYTTETGNTVPSVIYMSAIENLNVFAMNCDIEYSGLGNMCQLYFVNGLGVSTFPFTLSIVFHSSGSVDTAVSNDLELDIKATDYLVLDPLYYQGDLLTIHRPQETGNFIYGYVINATGHVVSNWTIPQPLQTNSTGNIYGILPNNIITYAMQTDVSNWTLNFEKLPEFTMLDDNGYFNPQINSTFPPINGTIPIRTNEVIINYKQAVTLSDGNISVFQLQDVYGDSLLRQTYSGNSDMTDQAVTEPYSATIKSILRLDPTASARFENLTSDGKVSFVNQLNHELAVCVPVDTKRFHSEVAYQYDPSITDKRILLPLTIFSAPINSSMIENSTDVFWDLDVLIRNSNLTLISRMNKTKSLDPSFGIIRARRIFTLLSFVDIYSLEVLCSKIGNSESLSAPFSRNIKVWIYWIGFVAFFKKDLSQLVLLVLYYSKTLHNDLIPLLSLIAAAAVVIFNGFWRIYLFTMFLYRKFYRRDRATKDDEPPIAIYNTENNS</sequence>